<dbReference type="CDD" id="cd04301">
    <property type="entry name" value="NAT_SF"/>
    <property type="match status" value="1"/>
</dbReference>
<evidence type="ECO:0000313" key="2">
    <source>
        <dbReference type="EMBL" id="KAF3048402.1"/>
    </source>
</evidence>
<dbReference type="OrthoDB" id="2115692at2759"/>
<dbReference type="EMBL" id="SWKV01000001">
    <property type="protein sequence ID" value="KAF3048402.1"/>
    <property type="molecule type" value="Genomic_DNA"/>
</dbReference>
<name>A0A9P4X2L6_9PLEO</name>
<accession>A0A9P4X2L6</accession>
<proteinExistence type="predicted"/>
<dbReference type="GO" id="GO:0016747">
    <property type="term" value="F:acyltransferase activity, transferring groups other than amino-acyl groups"/>
    <property type="evidence" value="ECO:0007669"/>
    <property type="project" value="InterPro"/>
</dbReference>
<feature type="domain" description="N-acetyltransferase" evidence="1">
    <location>
        <begin position="1"/>
        <end position="130"/>
    </location>
</feature>
<keyword evidence="3" id="KW-1185">Reference proteome</keyword>
<gene>
    <name evidence="2" type="ORF">E8E12_011768</name>
</gene>
<dbReference type="InterPro" id="IPR016181">
    <property type="entry name" value="Acyl_CoA_acyltransferase"/>
</dbReference>
<evidence type="ECO:0000313" key="3">
    <source>
        <dbReference type="Proteomes" id="UP000758155"/>
    </source>
</evidence>
<dbReference type="InterPro" id="IPR000182">
    <property type="entry name" value="GNAT_dom"/>
</dbReference>
<dbReference type="Pfam" id="PF00583">
    <property type="entry name" value="Acetyltransf_1"/>
    <property type="match status" value="1"/>
</dbReference>
<dbReference type="InterPro" id="IPR052523">
    <property type="entry name" value="Trichothecene_AcTrans"/>
</dbReference>
<dbReference type="PANTHER" id="PTHR42791">
    <property type="entry name" value="GNAT FAMILY ACETYLTRANSFERASE"/>
    <property type="match status" value="1"/>
</dbReference>
<organism evidence="2 3">
    <name type="scientific">Didymella heteroderae</name>
    <dbReference type="NCBI Taxonomy" id="1769908"/>
    <lineage>
        <taxon>Eukaryota</taxon>
        <taxon>Fungi</taxon>
        <taxon>Dikarya</taxon>
        <taxon>Ascomycota</taxon>
        <taxon>Pezizomycotina</taxon>
        <taxon>Dothideomycetes</taxon>
        <taxon>Pleosporomycetidae</taxon>
        <taxon>Pleosporales</taxon>
        <taxon>Pleosporineae</taxon>
        <taxon>Didymellaceae</taxon>
        <taxon>Didymella</taxon>
    </lineage>
</organism>
<sequence>MSMLGPHAFPLLELTHNRALHPAAANILQKAEPYFAHHFEGTRGNSWYLHLLAVDPSYQNRGFGRELVDWGLEKARKEGVHASVISNDSKEPFYFKCGLDEIIGYMTSGEGKPLGVRNVRGGAIMFMWREGGPKHSS</sequence>
<dbReference type="SUPFAM" id="SSF55729">
    <property type="entry name" value="Acyl-CoA N-acyltransferases (Nat)"/>
    <property type="match status" value="1"/>
</dbReference>
<dbReference type="Proteomes" id="UP000758155">
    <property type="component" value="Unassembled WGS sequence"/>
</dbReference>
<dbReference type="AlphaFoldDB" id="A0A9P4X2L6"/>
<comment type="caution">
    <text evidence="2">The sequence shown here is derived from an EMBL/GenBank/DDBJ whole genome shotgun (WGS) entry which is preliminary data.</text>
</comment>
<dbReference type="Gene3D" id="3.40.630.30">
    <property type="match status" value="1"/>
</dbReference>
<reference evidence="2" key="1">
    <citation type="submission" date="2019-04" db="EMBL/GenBank/DDBJ databases">
        <title>Sequencing of skin fungus with MAO and IRED activity.</title>
        <authorList>
            <person name="Marsaioli A.J."/>
            <person name="Bonatto J.M.C."/>
            <person name="Reis Junior O."/>
        </authorList>
    </citation>
    <scope>NUCLEOTIDE SEQUENCE</scope>
    <source>
        <strain evidence="2">28M1</strain>
    </source>
</reference>
<evidence type="ECO:0000259" key="1">
    <source>
        <dbReference type="PROSITE" id="PS51186"/>
    </source>
</evidence>
<dbReference type="PANTHER" id="PTHR42791:SF16">
    <property type="entry name" value="N-ACETYLTRANSFERASE DOMAIN-CONTAINING PROTEIN"/>
    <property type="match status" value="1"/>
</dbReference>
<dbReference type="PROSITE" id="PS51186">
    <property type="entry name" value="GNAT"/>
    <property type="match status" value="1"/>
</dbReference>
<protein>
    <recommendedName>
        <fullName evidence="1">N-acetyltransferase domain-containing protein</fullName>
    </recommendedName>
</protein>